<dbReference type="GO" id="GO:0005789">
    <property type="term" value="C:endoplasmic reticulum membrane"/>
    <property type="evidence" value="ECO:0007669"/>
    <property type="project" value="UniProtKB-SubCell"/>
</dbReference>
<feature type="transmembrane region" description="Helical" evidence="12">
    <location>
        <begin position="234"/>
        <end position="260"/>
    </location>
</feature>
<evidence type="ECO:0000256" key="7">
    <source>
        <dbReference type="ARBA" id="ARBA00022824"/>
    </source>
</evidence>
<evidence type="ECO:0000256" key="11">
    <source>
        <dbReference type="ARBA" id="ARBA00048899"/>
    </source>
</evidence>
<comment type="pathway">
    <text evidence="2">Protein modification; protein glycosylation.</text>
</comment>
<keyword evidence="15" id="KW-1185">Reference proteome</keyword>
<dbReference type="PANTHER" id="PTHR22760">
    <property type="entry name" value="GLYCOSYLTRANSFERASE"/>
    <property type="match status" value="1"/>
</dbReference>
<feature type="transmembrane region" description="Helical" evidence="12">
    <location>
        <begin position="125"/>
        <end position="143"/>
    </location>
</feature>
<keyword evidence="8 12" id="KW-1133">Transmembrane helix</keyword>
<comment type="subcellular location">
    <subcellularLocation>
        <location evidence="1 12">Endoplasmic reticulum membrane</location>
        <topology evidence="1 12">Multi-pass membrane protein</topology>
    </subcellularLocation>
</comment>
<feature type="transmembrane region" description="Helical" evidence="12">
    <location>
        <begin position="194"/>
        <end position="213"/>
    </location>
</feature>
<comment type="similarity">
    <text evidence="3 12">Belongs to the glycosyltransferase 22 family.</text>
</comment>
<feature type="transmembrane region" description="Helical" evidence="12">
    <location>
        <begin position="150"/>
        <end position="174"/>
    </location>
</feature>
<dbReference type="EC" id="2.4.1.-" evidence="12"/>
<dbReference type="AlphaFoldDB" id="A0A0L7L9E7"/>
<sequence length="674" mass="77785">MVQILYVIASIHTLLCPFTKVEESFNIQATHDLLYHRHNLSQYDHNEFPGVVPRTFIGPLVISVLSAPTVLLFNVAVRLALALSVIGAWSRLKNTLQKLYGNSFTWWLTLITVTQYHFMFYMSRPLPNMMAMPLVLIAYEGWFAGRHKQFLISAAGICLIALTVAVDSFFWGRLLWPEAEVLWYNTIMNKSSNWALPRGLGPSLVLIPLGLYLDRRMVQVAAPAYIRRTKAPIYELLFWGQIVIVIGNIIMTLAFVSVAMTNYPGGLAMSKLHKLLYNEPYVHVHVSNLAAQTGVTRFTQINNDWRYSKNESLSQEQLQEFTHLLVEAKSKYSLSVKAFTNTHDVLDSIDTFSHIYVTYKMIPPIKIKTRPAIFILERKDFREYPYGRNIPVIETASDDNYIDELDDTEHEEESIEVQEVNNEPIEKTVIDVVNYDDEEEVESDDDLIIHESTEKIYVNTDENHLVPETIENEAHIVDEIVMTEELKIEEEELMEVEEEIMETATKVKAKKALDELKSLRQERKMKAIEKIKTETRREVVASAKEKLRDIMKRHKHIAEELSQNTISEVEVQKDADGRGDIPESETIARLVNAEEIKTNETETLENLIRIDESTHTNENIDSIVEEVIVRLIDRKIYDDKTKPEDIKAEDRQMIQKIVEEVLSERMNYTNTDHK</sequence>
<name>A0A0L7L9E7_OPEBR</name>
<dbReference type="InterPro" id="IPR005599">
    <property type="entry name" value="GPI_mannosylTrfase"/>
</dbReference>
<dbReference type="UniPathway" id="UPA00378"/>
<keyword evidence="6 12" id="KW-0812">Transmembrane</keyword>
<feature type="coiled-coil region" evidence="13">
    <location>
        <begin position="479"/>
        <end position="564"/>
    </location>
</feature>
<feature type="transmembrane region" description="Helical" evidence="12">
    <location>
        <begin position="56"/>
        <end position="87"/>
    </location>
</feature>
<evidence type="ECO:0000256" key="13">
    <source>
        <dbReference type="SAM" id="Coils"/>
    </source>
</evidence>
<evidence type="ECO:0000256" key="6">
    <source>
        <dbReference type="ARBA" id="ARBA00022692"/>
    </source>
</evidence>
<comment type="caution">
    <text evidence="14">The sequence shown here is derived from an EMBL/GenBank/DDBJ whole genome shotgun (WGS) entry which is preliminary data.</text>
</comment>
<dbReference type="PANTHER" id="PTHR22760:SF1">
    <property type="entry name" value="DOL-P-MAN:MAN(7)GLCNAC(2)-PP-DOL ALPHA-1,6-MANNOSYLTRANSFERASE"/>
    <property type="match status" value="1"/>
</dbReference>
<dbReference type="STRING" id="104452.A0A0L7L9E7"/>
<feature type="transmembrane region" description="Helical" evidence="12">
    <location>
        <begin position="99"/>
        <end position="119"/>
    </location>
</feature>
<reference evidence="14 15" key="1">
    <citation type="journal article" date="2015" name="Genome Biol. Evol.">
        <title>The genome of winter moth (Operophtera brumata) provides a genomic perspective on sexual dimorphism and phenology.</title>
        <authorList>
            <person name="Derks M.F."/>
            <person name="Smit S."/>
            <person name="Salis L."/>
            <person name="Schijlen E."/>
            <person name="Bossers A."/>
            <person name="Mateman C."/>
            <person name="Pijl A.S."/>
            <person name="de Ridder D."/>
            <person name="Groenen M.A."/>
            <person name="Visser M.E."/>
            <person name="Megens H.J."/>
        </authorList>
    </citation>
    <scope>NUCLEOTIDE SEQUENCE [LARGE SCALE GENOMIC DNA]</scope>
    <source>
        <strain evidence="14">WM2013NL</strain>
        <tissue evidence="14">Head and thorax</tissue>
    </source>
</reference>
<dbReference type="Pfam" id="PF03901">
    <property type="entry name" value="Glyco_transf_22"/>
    <property type="match status" value="1"/>
</dbReference>
<evidence type="ECO:0000256" key="10">
    <source>
        <dbReference type="ARBA" id="ARBA00044721"/>
    </source>
</evidence>
<evidence type="ECO:0000256" key="1">
    <source>
        <dbReference type="ARBA" id="ARBA00004477"/>
    </source>
</evidence>
<dbReference type="EMBL" id="JTDY01002104">
    <property type="protein sequence ID" value="KOB72102.1"/>
    <property type="molecule type" value="Genomic_DNA"/>
</dbReference>
<proteinExistence type="inferred from homology"/>
<dbReference type="GO" id="GO:0052917">
    <property type="term" value="F:dol-P-Man:Man(7)GlcNAc(2)-PP-Dol alpha-1,6-mannosyltransferase activity"/>
    <property type="evidence" value="ECO:0007669"/>
    <property type="project" value="UniProtKB-EC"/>
</dbReference>
<evidence type="ECO:0000256" key="2">
    <source>
        <dbReference type="ARBA" id="ARBA00004922"/>
    </source>
</evidence>
<keyword evidence="7 12" id="KW-0256">Endoplasmic reticulum</keyword>
<evidence type="ECO:0000256" key="5">
    <source>
        <dbReference type="ARBA" id="ARBA00022679"/>
    </source>
</evidence>
<keyword evidence="13" id="KW-0175">Coiled coil</keyword>
<evidence type="ECO:0000256" key="9">
    <source>
        <dbReference type="ARBA" id="ARBA00023136"/>
    </source>
</evidence>
<keyword evidence="4 12" id="KW-0328">Glycosyltransferase</keyword>
<gene>
    <name evidence="14" type="ORF">OBRU01_12629</name>
</gene>
<comment type="catalytic activity">
    <reaction evidence="11">
        <text>an alpha-D-Man-(1-&gt;2)-alpha-D-Man-(1-&gt;2)-alpha-D-Man-(1-&gt;3)-[alpha-D-Man-(1-&gt;2)-alpha-D-Man-(1-&gt;3)-alpha-D-Man-(1-&gt;6)]-beta-D-Man-(1-&gt;4)-beta-D-GlcNAc-(1-&gt;4)-alpha-D-GlcNAc-diphospho-di-trans,poly-cis-dolichol + a di-trans,poly-cis-dolichyl beta-D-mannosyl phosphate = an alpha-D-Man-(1-&gt;2)-alpha-D-Man-(1-&gt;2)-alpha-D-Man-(1-&gt;3)-[alpha-D-Man-(1-&gt;2)-alpha-D-Man-(1-&gt;3)-[alpha-D-Man-(1-&gt;6)]-alpha-D-Man-(1-&gt;6)]-beta-D-Man-(1-&gt;4)-beta-D-GlcNAc-(1-&gt;4)-alpha-D-GlcNAc-diphospho-di-trans,poly-cis-dolichol + a di-trans,poly-cis-dolichyl phosphate + H(+)</text>
        <dbReference type="Rhea" id="RHEA:29535"/>
        <dbReference type="Rhea" id="RHEA-COMP:19498"/>
        <dbReference type="Rhea" id="RHEA-COMP:19501"/>
        <dbReference type="Rhea" id="RHEA-COMP:19518"/>
        <dbReference type="Rhea" id="RHEA-COMP:19519"/>
        <dbReference type="ChEBI" id="CHEBI:15378"/>
        <dbReference type="ChEBI" id="CHEBI:57683"/>
        <dbReference type="ChEBI" id="CHEBI:58211"/>
        <dbReference type="ChEBI" id="CHEBI:132517"/>
        <dbReference type="ChEBI" id="CHEBI:132519"/>
        <dbReference type="EC" id="2.4.1.260"/>
    </reaction>
    <physiologicalReaction direction="left-to-right" evidence="11">
        <dbReference type="Rhea" id="RHEA:29536"/>
    </physiologicalReaction>
</comment>
<protein>
    <recommendedName>
        <fullName evidence="12">Mannosyltransferase</fullName>
        <ecNumber evidence="12">2.4.1.-</ecNumber>
    </recommendedName>
</protein>
<accession>A0A0L7L9E7</accession>
<evidence type="ECO:0000313" key="15">
    <source>
        <dbReference type="Proteomes" id="UP000037510"/>
    </source>
</evidence>
<evidence type="ECO:0000256" key="4">
    <source>
        <dbReference type="ARBA" id="ARBA00022676"/>
    </source>
</evidence>
<keyword evidence="5 14" id="KW-0808">Transferase</keyword>
<comment type="function">
    <text evidence="10">Mannosyltransferase that operates in the biosynthetic pathway of dolichol-linked oligosaccharides, the glycan precursors employed in protein asparagine (N)-glycosylation. The assembly of dolichol-linked oligosaccharides begins on the cytosolic side of the endoplasmic reticulum membrane and finishes in its lumen. The sequential addition of sugars to dolichol pyrophosphate produces dolichol-linked oligosaccharides containing fourteen sugars, including two GlcNAcs, nine mannoses and three glucoses. Once assembled, the oligosaccharide is transferred from the lipid to nascent proteins by oligosaccharyltransferases. In the lumen of the endoplasmic reticulum, adds the eighth mannose residue in an alpha-1,6 linkage onto Man(7)GlcNAc(2)-PP-dolichol to produce Man(8)GlcNAc(2)-PP-dolichol.</text>
</comment>
<dbReference type="GO" id="GO:0006487">
    <property type="term" value="P:protein N-linked glycosylation"/>
    <property type="evidence" value="ECO:0007669"/>
    <property type="project" value="TreeGrafter"/>
</dbReference>
<evidence type="ECO:0000256" key="3">
    <source>
        <dbReference type="ARBA" id="ARBA00007063"/>
    </source>
</evidence>
<evidence type="ECO:0000256" key="8">
    <source>
        <dbReference type="ARBA" id="ARBA00022989"/>
    </source>
</evidence>
<keyword evidence="9 12" id="KW-0472">Membrane</keyword>
<dbReference type="Proteomes" id="UP000037510">
    <property type="component" value="Unassembled WGS sequence"/>
</dbReference>
<evidence type="ECO:0000256" key="12">
    <source>
        <dbReference type="RuleBase" id="RU363075"/>
    </source>
</evidence>
<organism evidence="14 15">
    <name type="scientific">Operophtera brumata</name>
    <name type="common">Winter moth</name>
    <name type="synonym">Phalaena brumata</name>
    <dbReference type="NCBI Taxonomy" id="104452"/>
    <lineage>
        <taxon>Eukaryota</taxon>
        <taxon>Metazoa</taxon>
        <taxon>Ecdysozoa</taxon>
        <taxon>Arthropoda</taxon>
        <taxon>Hexapoda</taxon>
        <taxon>Insecta</taxon>
        <taxon>Pterygota</taxon>
        <taxon>Neoptera</taxon>
        <taxon>Endopterygota</taxon>
        <taxon>Lepidoptera</taxon>
        <taxon>Glossata</taxon>
        <taxon>Ditrysia</taxon>
        <taxon>Geometroidea</taxon>
        <taxon>Geometridae</taxon>
        <taxon>Larentiinae</taxon>
        <taxon>Operophtera</taxon>
    </lineage>
</organism>
<evidence type="ECO:0000313" key="14">
    <source>
        <dbReference type="EMBL" id="KOB72102.1"/>
    </source>
</evidence>